<comment type="caution">
    <text evidence="7">The sequence shown here is derived from an EMBL/GenBank/DDBJ whole genome shotgun (WGS) entry which is preliminary data.</text>
</comment>
<feature type="domain" description="B box-type" evidence="6">
    <location>
        <begin position="43"/>
        <end position="90"/>
    </location>
</feature>
<evidence type="ECO:0000256" key="2">
    <source>
        <dbReference type="ARBA" id="ARBA00022771"/>
    </source>
</evidence>
<evidence type="ECO:0000256" key="1">
    <source>
        <dbReference type="ARBA" id="ARBA00022723"/>
    </source>
</evidence>
<feature type="region of interest" description="Disordered" evidence="5">
    <location>
        <begin position="121"/>
        <end position="153"/>
    </location>
</feature>
<dbReference type="AlphaFoldDB" id="A0A8S0RI85"/>
<feature type="compositionally biased region" description="Polar residues" evidence="5">
    <location>
        <begin position="121"/>
        <end position="131"/>
    </location>
</feature>
<feature type="compositionally biased region" description="Basic and acidic residues" evidence="5">
    <location>
        <begin position="133"/>
        <end position="144"/>
    </location>
</feature>
<gene>
    <name evidence="7" type="ORF">OLEA9_A061348</name>
</gene>
<dbReference type="Gramene" id="OE9A061348T3">
    <property type="protein sequence ID" value="OE9A061348C3"/>
    <property type="gene ID" value="OE9A061348"/>
</dbReference>
<protein>
    <submittedName>
        <fullName evidence="7">Zinc finger CONSTANS-LIKE 10-like</fullName>
    </submittedName>
</protein>
<evidence type="ECO:0000256" key="5">
    <source>
        <dbReference type="SAM" id="MobiDB-lite"/>
    </source>
</evidence>
<feature type="domain" description="B box-type" evidence="6">
    <location>
        <begin position="1"/>
        <end position="47"/>
    </location>
</feature>
<dbReference type="OrthoDB" id="153872at2759"/>
<keyword evidence="8" id="KW-1185">Reference proteome</keyword>
<organism evidence="7 8">
    <name type="scientific">Olea europaea subsp. europaea</name>
    <dbReference type="NCBI Taxonomy" id="158383"/>
    <lineage>
        <taxon>Eukaryota</taxon>
        <taxon>Viridiplantae</taxon>
        <taxon>Streptophyta</taxon>
        <taxon>Embryophyta</taxon>
        <taxon>Tracheophyta</taxon>
        <taxon>Spermatophyta</taxon>
        <taxon>Magnoliopsida</taxon>
        <taxon>eudicotyledons</taxon>
        <taxon>Gunneridae</taxon>
        <taxon>Pentapetalae</taxon>
        <taxon>asterids</taxon>
        <taxon>lamiids</taxon>
        <taxon>Lamiales</taxon>
        <taxon>Oleaceae</taxon>
        <taxon>Oleeae</taxon>
        <taxon>Olea</taxon>
    </lineage>
</organism>
<keyword evidence="1" id="KW-0479">Metal-binding</keyword>
<evidence type="ECO:0000259" key="6">
    <source>
        <dbReference type="PROSITE" id="PS50119"/>
    </source>
</evidence>
<evidence type="ECO:0000313" key="8">
    <source>
        <dbReference type="Proteomes" id="UP000594638"/>
    </source>
</evidence>
<dbReference type="PROSITE" id="PS50119">
    <property type="entry name" value="ZF_BBOX"/>
    <property type="match status" value="2"/>
</dbReference>
<sequence>MGYLCDFCGEQRSFVYCRSDAACLCLSCDRNVHSANALSRRHQRTLLCERCNSQPAFVRCFEERTSLCQNCDWVGHPSSNGSPAHKRQMVNCYSGCPSATELSSVWSFLLDSSQVENSTCEQGMGSMSISDNGPRDCEGPEGKNDTQNAPIGVEASDYSNMAVDKSNVRMKSETPLLDPKLNDAERLVKSTSANPKVFFSGTEGTGLFGDDEFYDDFIMDEIDINIENYEEICGVNLNNQEQLFDDDEINGIFGMRDMSGANFNCPGAYAAEVILCTASALNYQISIAACDLLIFY</sequence>
<dbReference type="Proteomes" id="UP000594638">
    <property type="component" value="Unassembled WGS sequence"/>
</dbReference>
<dbReference type="InterPro" id="IPR049808">
    <property type="entry name" value="CONSTANS-like_Bbox1"/>
</dbReference>
<reference evidence="7 8" key="1">
    <citation type="submission" date="2019-12" db="EMBL/GenBank/DDBJ databases">
        <authorList>
            <person name="Alioto T."/>
            <person name="Alioto T."/>
            <person name="Gomez Garrido J."/>
        </authorList>
    </citation>
    <scope>NUCLEOTIDE SEQUENCE [LARGE SCALE GENOMIC DNA]</scope>
</reference>
<dbReference type="CDD" id="cd19821">
    <property type="entry name" value="Bbox1_BBX-like"/>
    <property type="match status" value="2"/>
</dbReference>
<accession>A0A8S0RI85</accession>
<name>A0A8S0RI85_OLEEU</name>
<evidence type="ECO:0000313" key="7">
    <source>
        <dbReference type="EMBL" id="CAA2979093.1"/>
    </source>
</evidence>
<evidence type="ECO:0000256" key="4">
    <source>
        <dbReference type="PROSITE-ProRule" id="PRU00024"/>
    </source>
</evidence>
<proteinExistence type="predicted"/>
<dbReference type="InterPro" id="IPR000315">
    <property type="entry name" value="Znf_B-box"/>
</dbReference>
<keyword evidence="3" id="KW-0862">Zinc</keyword>
<dbReference type="SMART" id="SM00336">
    <property type="entry name" value="BBOX"/>
    <property type="match status" value="2"/>
</dbReference>
<keyword evidence="2 4" id="KW-0863">Zinc-finger</keyword>
<evidence type="ECO:0000256" key="3">
    <source>
        <dbReference type="ARBA" id="ARBA00022833"/>
    </source>
</evidence>
<dbReference type="PANTHER" id="PTHR31717:SF131">
    <property type="entry name" value="ZINC FINGER PROTEIN CONSTANS-LIKE 9"/>
    <property type="match status" value="1"/>
</dbReference>
<dbReference type="EMBL" id="CACTIH010003625">
    <property type="protein sequence ID" value="CAA2979093.1"/>
    <property type="molecule type" value="Genomic_DNA"/>
</dbReference>
<dbReference type="PANTHER" id="PTHR31717">
    <property type="entry name" value="ZINC FINGER PROTEIN CONSTANS-LIKE 10"/>
    <property type="match status" value="1"/>
</dbReference>
<dbReference type="GO" id="GO:0008270">
    <property type="term" value="F:zinc ion binding"/>
    <property type="evidence" value="ECO:0007669"/>
    <property type="project" value="UniProtKB-KW"/>
</dbReference>